<feature type="transmembrane region" description="Helical" evidence="1">
    <location>
        <begin position="154"/>
        <end position="173"/>
    </location>
</feature>
<dbReference type="KEGG" id="ccyn:CGC48_06485"/>
<keyword evidence="1" id="KW-1133">Transmembrane helix</keyword>
<feature type="transmembrane region" description="Helical" evidence="1">
    <location>
        <begin position="68"/>
        <end position="92"/>
    </location>
</feature>
<feature type="transmembrane region" description="Helical" evidence="1">
    <location>
        <begin position="12"/>
        <end position="33"/>
    </location>
</feature>
<dbReference type="RefSeq" id="WP_098029783.1">
    <property type="nucleotide sequence ID" value="NZ_CP022378.1"/>
</dbReference>
<dbReference type="GeneID" id="96781440"/>
<dbReference type="EMBL" id="CP022378">
    <property type="protein sequence ID" value="ATA69306.1"/>
    <property type="molecule type" value="Genomic_DNA"/>
</dbReference>
<organism evidence="2 3">
    <name type="scientific">Capnocytophaga cynodegmi</name>
    <dbReference type="NCBI Taxonomy" id="28189"/>
    <lineage>
        <taxon>Bacteria</taxon>
        <taxon>Pseudomonadati</taxon>
        <taxon>Bacteroidota</taxon>
        <taxon>Flavobacteriia</taxon>
        <taxon>Flavobacteriales</taxon>
        <taxon>Flavobacteriaceae</taxon>
        <taxon>Capnocytophaga</taxon>
    </lineage>
</organism>
<evidence type="ECO:0008006" key="4">
    <source>
        <dbReference type="Google" id="ProtNLM"/>
    </source>
</evidence>
<sequence length="216" mass="25586">MSLKINSNYASTIAFIALCFFYFFLTWLSEFFLNTQELLLSSLSEQLTTEQIEKVLDFQNKWQWVRYLAMPVLLLLKISVVALLLDIGCFFFNKKLLYKQLFDIVLRAEFIFLLVPVLKIGWFYFFQKDFTLEDLQFFYPLSALNITGYQGIDIWFIYPFQVLNLFEAFYWWFLAHQLDKIFNEQKEKGLSIVASGYGVGLLLWIVGVMFFTLNNA</sequence>
<accession>A0A250EC56</accession>
<feature type="transmembrane region" description="Helical" evidence="1">
    <location>
        <begin position="104"/>
        <end position="125"/>
    </location>
</feature>
<gene>
    <name evidence="2" type="ORF">CGC48_06485</name>
</gene>
<evidence type="ECO:0000313" key="2">
    <source>
        <dbReference type="EMBL" id="ATA69306.1"/>
    </source>
</evidence>
<name>A0A250EC56_9FLAO</name>
<keyword evidence="1" id="KW-0472">Membrane</keyword>
<dbReference type="Proteomes" id="UP000242855">
    <property type="component" value="Chromosome"/>
</dbReference>
<evidence type="ECO:0000256" key="1">
    <source>
        <dbReference type="SAM" id="Phobius"/>
    </source>
</evidence>
<evidence type="ECO:0000313" key="3">
    <source>
        <dbReference type="Proteomes" id="UP000242855"/>
    </source>
</evidence>
<reference evidence="2 3" key="1">
    <citation type="journal article" date="2017" name="Genome Announc.">
        <title>Twelve Complete Reference Genomes of Clinical Isolates in the Capnocytophaga Genus.</title>
        <authorList>
            <person name="Villarma A."/>
            <person name="Gulvik C.A."/>
            <person name="Rowe L.A."/>
            <person name="Sheth M."/>
            <person name="Juieng P."/>
            <person name="Nicholson A.C."/>
            <person name="Loparev V.N."/>
            <person name="McQuiston J.R."/>
        </authorList>
    </citation>
    <scope>NUCLEOTIDE SEQUENCE [LARGE SCALE GENOMIC DNA]</scope>
    <source>
        <strain evidence="2 3">G7591</strain>
    </source>
</reference>
<proteinExistence type="predicted"/>
<keyword evidence="1" id="KW-0812">Transmembrane</keyword>
<dbReference type="AlphaFoldDB" id="A0A250EC56"/>
<feature type="transmembrane region" description="Helical" evidence="1">
    <location>
        <begin position="194"/>
        <end position="213"/>
    </location>
</feature>
<protein>
    <recommendedName>
        <fullName evidence="4">Yip1 domain-containing protein</fullName>
    </recommendedName>
</protein>